<feature type="domain" description="Hypervirulence associated protein TUDOR" evidence="1">
    <location>
        <begin position="5"/>
        <end position="66"/>
    </location>
</feature>
<gene>
    <name evidence="2" type="ORF">GCM10011360_19570</name>
</gene>
<dbReference type="Pfam" id="PF11160">
    <property type="entry name" value="Hva1_TUDOR"/>
    <property type="match status" value="1"/>
</dbReference>
<evidence type="ECO:0000313" key="3">
    <source>
        <dbReference type="Proteomes" id="UP000612855"/>
    </source>
</evidence>
<dbReference type="AlphaFoldDB" id="A0A917A6T0"/>
<evidence type="ECO:0000259" key="1">
    <source>
        <dbReference type="Pfam" id="PF11160"/>
    </source>
</evidence>
<reference evidence="3" key="1">
    <citation type="journal article" date="2019" name="Int. J. Syst. Evol. Microbiol.">
        <title>The Global Catalogue of Microorganisms (GCM) 10K type strain sequencing project: providing services to taxonomists for standard genome sequencing and annotation.</title>
        <authorList>
            <consortium name="The Broad Institute Genomics Platform"/>
            <consortium name="The Broad Institute Genome Sequencing Center for Infectious Disease"/>
            <person name="Wu L."/>
            <person name="Ma J."/>
        </authorList>
    </citation>
    <scope>NUCLEOTIDE SEQUENCE [LARGE SCALE GENOMIC DNA]</scope>
    <source>
        <strain evidence="3">CGMCC 1.12664</strain>
    </source>
</reference>
<dbReference type="InterPro" id="IPR021331">
    <property type="entry name" value="Hva1_TUDOR"/>
</dbReference>
<organism evidence="2 3">
    <name type="scientific">Primorskyibacter flagellatus</name>
    <dbReference type="NCBI Taxonomy" id="1387277"/>
    <lineage>
        <taxon>Bacteria</taxon>
        <taxon>Pseudomonadati</taxon>
        <taxon>Pseudomonadota</taxon>
        <taxon>Alphaproteobacteria</taxon>
        <taxon>Rhodobacterales</taxon>
        <taxon>Roseobacteraceae</taxon>
        <taxon>Primorskyibacter</taxon>
    </lineage>
</organism>
<protein>
    <recommendedName>
        <fullName evidence="1">Hypervirulence associated protein TUDOR domain-containing protein</fullName>
    </recommendedName>
</protein>
<name>A0A917A6T0_9RHOB</name>
<dbReference type="RefSeq" id="WP_188477512.1">
    <property type="nucleotide sequence ID" value="NZ_BMFJ01000001.1"/>
</dbReference>
<dbReference type="Proteomes" id="UP000612855">
    <property type="component" value="Unassembled WGS sequence"/>
</dbReference>
<comment type="caution">
    <text evidence="2">The sequence shown here is derived from an EMBL/GenBank/DDBJ whole genome shotgun (WGS) entry which is preliminary data.</text>
</comment>
<accession>A0A917A6T0</accession>
<proteinExistence type="predicted"/>
<keyword evidence="3" id="KW-1185">Reference proteome</keyword>
<sequence>MIRKGTEVSWDWGDGTATGKVEDTVTDTLTRRIKGSEVTRHGTKDDPALLIRQEDGTKVLKLRSEVERA</sequence>
<dbReference type="EMBL" id="BMFJ01000001">
    <property type="protein sequence ID" value="GGE31708.1"/>
    <property type="molecule type" value="Genomic_DNA"/>
</dbReference>
<evidence type="ECO:0000313" key="2">
    <source>
        <dbReference type="EMBL" id="GGE31708.1"/>
    </source>
</evidence>